<dbReference type="InterPro" id="IPR005084">
    <property type="entry name" value="CBM6"/>
</dbReference>
<keyword evidence="5" id="KW-1185">Reference proteome</keyword>
<feature type="domain" description="CBM6" evidence="3">
    <location>
        <begin position="195"/>
        <end position="320"/>
    </location>
</feature>
<accession>A0A3D9SFF2</accession>
<dbReference type="InterPro" id="IPR008979">
    <property type="entry name" value="Galactose-bd-like_sf"/>
</dbReference>
<gene>
    <name evidence="4" type="ORF">A8990_109123</name>
</gene>
<dbReference type="Pfam" id="PF22816">
    <property type="entry name" value="CatAgl_D2"/>
    <property type="match status" value="1"/>
</dbReference>
<reference evidence="4 5" key="1">
    <citation type="submission" date="2018-08" db="EMBL/GenBank/DDBJ databases">
        <title>Genomic Encyclopedia of Type Strains, Phase III (KMG-III): the genomes of soil and plant-associated and newly described type strains.</title>
        <authorList>
            <person name="Whitman W."/>
        </authorList>
    </citation>
    <scope>NUCLEOTIDE SEQUENCE [LARGE SCALE GENOMIC DNA]</scope>
    <source>
        <strain evidence="4 5">CGMCC 1.10966</strain>
    </source>
</reference>
<dbReference type="SUPFAM" id="SSF51126">
    <property type="entry name" value="Pectin lyase-like"/>
    <property type="match status" value="1"/>
</dbReference>
<dbReference type="GO" id="GO:0016829">
    <property type="term" value="F:lyase activity"/>
    <property type="evidence" value="ECO:0007669"/>
    <property type="project" value="UniProtKB-KW"/>
</dbReference>
<dbReference type="InterPro" id="IPR033801">
    <property type="entry name" value="CBM6-CBM35-CBM36-like_1"/>
</dbReference>
<evidence type="ECO:0000259" key="3">
    <source>
        <dbReference type="PROSITE" id="PS51175"/>
    </source>
</evidence>
<dbReference type="GO" id="GO:0030246">
    <property type="term" value="F:carbohydrate binding"/>
    <property type="evidence" value="ECO:0007669"/>
    <property type="project" value="InterPro"/>
</dbReference>
<dbReference type="Pfam" id="PF22815">
    <property type="entry name" value="CatAgl_D1"/>
    <property type="match status" value="1"/>
</dbReference>
<dbReference type="InterPro" id="IPR055149">
    <property type="entry name" value="Agl_cat_D2"/>
</dbReference>
<dbReference type="RefSeq" id="WP_116188919.1">
    <property type="nucleotide sequence ID" value="NZ_QTTN01000009.1"/>
</dbReference>
<dbReference type="InterPro" id="IPR011050">
    <property type="entry name" value="Pectin_lyase_fold/virulence"/>
</dbReference>
<dbReference type="InterPro" id="IPR006584">
    <property type="entry name" value="Cellulose-bd_IV"/>
</dbReference>
<sequence length="826" mass="88698">MFIKRLKQGIYGAMAVTLVASGLFTMSGKSEAAPIPETVNFSSLSSFGDTQGIGSWFNMKKTGSTYSYLSTYDPAAPAKWKEASGYPYVRDSFFHPESTYDAVKKWVAPQAGNISITGIVNKVDPNSNGVIAKIFKNTTQLWSATVTSAANVTPTGVSDIYVEAGDAIYFSIGANGNMNFDETNWAPVITMTTAIKLEAESYDSMFGVTTSTTTDTGGGQQVGSFDANDYLVFNNVNLSGGYKTLEARVAATATGGKFEVRLDSLTGPVISTFLVANTDSWNTFETQTWAMTGSATGVHNLYVKGVTGAGIANINWLRLTNNNARGATMPFKTYEAESGTLGGGASMNNDTAMKKEASSGKSYVHLDATGEYVQWSNVRDANRLVLRYSIPQNTTGTLALYVNGVKRQDLSLISTFNYDTAPGNSFVRSFDDKDFAIDINAGDTIKLQKDSGNSLAWYGIDLMDLETAAAPLTMPANYISVKSAPYNAAGNGVADDTTAIQNAVNAAASQGKNVWFPPGIYNQSDKITVPSGVSVKGAGIWYSHLHSTVTNNIWGGEVGFTLNNNTTISDLRISSVDTQRDQHYGIAVLTNAGAGANNVLQNLWAEHMGCLEGWTDWSNSTIQNVRLYNTYFDGIHWGDGGNSGNVAQNNFMRGIGDDGVAQVNLTNFPTVAQNNIARFNSIIASYWGRGMSDVGGSNLIYQDNYIDSTYNAGMIVTTEPVEPTKPSYTISGLKFQRNTINKAGHTGHNHASLHFWLDVNPMQNVRIELNTISNGETEGIHIDNTSYGDSGGRTQFNFNVASGNALANYTNANSLVVPVLNGNTGF</sequence>
<dbReference type="InterPro" id="IPR012334">
    <property type="entry name" value="Pectin_lyas_fold"/>
</dbReference>
<organism evidence="4 5">
    <name type="scientific">Paenibacillus taihuensis</name>
    <dbReference type="NCBI Taxonomy" id="1156355"/>
    <lineage>
        <taxon>Bacteria</taxon>
        <taxon>Bacillati</taxon>
        <taxon>Bacillota</taxon>
        <taxon>Bacilli</taxon>
        <taxon>Bacillales</taxon>
        <taxon>Paenibacillaceae</taxon>
        <taxon>Paenibacillus</taxon>
    </lineage>
</organism>
<dbReference type="SUPFAM" id="SSF49785">
    <property type="entry name" value="Galactose-binding domain-like"/>
    <property type="match status" value="2"/>
</dbReference>
<dbReference type="CDD" id="cd04084">
    <property type="entry name" value="CBM6_xylanase-like"/>
    <property type="match status" value="1"/>
</dbReference>
<dbReference type="Pfam" id="PF03422">
    <property type="entry name" value="CBM_6"/>
    <property type="match status" value="1"/>
</dbReference>
<feature type="chain" id="PRO_5017617310" evidence="2">
    <location>
        <begin position="33"/>
        <end position="826"/>
    </location>
</feature>
<dbReference type="OrthoDB" id="197688at2"/>
<dbReference type="Proteomes" id="UP000256304">
    <property type="component" value="Unassembled WGS sequence"/>
</dbReference>
<name>A0A3D9SFF2_9BACL</name>
<evidence type="ECO:0000313" key="5">
    <source>
        <dbReference type="Proteomes" id="UP000256304"/>
    </source>
</evidence>
<comment type="caution">
    <text evidence="4">The sequence shown here is derived from an EMBL/GenBank/DDBJ whole genome shotgun (WGS) entry which is preliminary data.</text>
</comment>
<dbReference type="Gene3D" id="2.160.20.10">
    <property type="entry name" value="Single-stranded right-handed beta-helix, Pectin lyase-like"/>
    <property type="match status" value="1"/>
</dbReference>
<dbReference type="SMART" id="SM00710">
    <property type="entry name" value="PbH1"/>
    <property type="match status" value="4"/>
</dbReference>
<evidence type="ECO:0000256" key="2">
    <source>
        <dbReference type="SAM" id="SignalP"/>
    </source>
</evidence>
<dbReference type="InterPro" id="IPR006626">
    <property type="entry name" value="PbH1"/>
</dbReference>
<feature type="signal peptide" evidence="2">
    <location>
        <begin position="1"/>
        <end position="32"/>
    </location>
</feature>
<dbReference type="EMBL" id="QTTN01000009">
    <property type="protein sequence ID" value="REE87477.1"/>
    <property type="molecule type" value="Genomic_DNA"/>
</dbReference>
<evidence type="ECO:0000313" key="4">
    <source>
        <dbReference type="EMBL" id="REE87477.1"/>
    </source>
</evidence>
<dbReference type="Gene3D" id="2.60.120.260">
    <property type="entry name" value="Galactose-binding domain-like"/>
    <property type="match status" value="2"/>
</dbReference>
<keyword evidence="1 2" id="KW-0732">Signal</keyword>
<dbReference type="SMART" id="SM00606">
    <property type="entry name" value="CBD_IV"/>
    <property type="match status" value="1"/>
</dbReference>
<dbReference type="AlphaFoldDB" id="A0A3D9SFF2"/>
<proteinExistence type="predicted"/>
<dbReference type="PROSITE" id="PS51175">
    <property type="entry name" value="CBM6"/>
    <property type="match status" value="1"/>
</dbReference>
<keyword evidence="4" id="KW-0456">Lyase</keyword>
<evidence type="ECO:0000256" key="1">
    <source>
        <dbReference type="ARBA" id="ARBA00022729"/>
    </source>
</evidence>
<protein>
    <submittedName>
        <fullName evidence="4">Pectate lyase-like protein</fullName>
    </submittedName>
</protein>